<dbReference type="PANTHER" id="PTHR46910:SF3">
    <property type="entry name" value="HALOTOLERANCE PROTEIN 9-RELATED"/>
    <property type="match status" value="1"/>
</dbReference>
<evidence type="ECO:0000313" key="7">
    <source>
        <dbReference type="EMBL" id="RVX75535.1"/>
    </source>
</evidence>
<feature type="domain" description="Xylanolytic transcriptional activator regulatory" evidence="6">
    <location>
        <begin position="336"/>
        <end position="439"/>
    </location>
</feature>
<evidence type="ECO:0000256" key="3">
    <source>
        <dbReference type="ARBA" id="ARBA00023125"/>
    </source>
</evidence>
<dbReference type="InterPro" id="IPR050987">
    <property type="entry name" value="AtrR-like"/>
</dbReference>
<feature type="compositionally biased region" description="Basic and acidic residues" evidence="5">
    <location>
        <begin position="89"/>
        <end position="108"/>
    </location>
</feature>
<proteinExistence type="predicted"/>
<evidence type="ECO:0000256" key="2">
    <source>
        <dbReference type="ARBA" id="ARBA00022723"/>
    </source>
</evidence>
<keyword evidence="4" id="KW-0539">Nucleus</keyword>
<dbReference type="Pfam" id="PF04082">
    <property type="entry name" value="Fungal_trans"/>
    <property type="match status" value="1"/>
</dbReference>
<dbReference type="GO" id="GO:0005634">
    <property type="term" value="C:nucleus"/>
    <property type="evidence" value="ECO:0007669"/>
    <property type="project" value="UniProtKB-SubCell"/>
</dbReference>
<dbReference type="VEuPathDB" id="FungiDB:PV10_00366"/>
<dbReference type="PANTHER" id="PTHR46910">
    <property type="entry name" value="TRANSCRIPTION FACTOR PDR1"/>
    <property type="match status" value="1"/>
</dbReference>
<evidence type="ECO:0000256" key="5">
    <source>
        <dbReference type="SAM" id="MobiDB-lite"/>
    </source>
</evidence>
<dbReference type="Proteomes" id="UP000288859">
    <property type="component" value="Unassembled WGS sequence"/>
</dbReference>
<evidence type="ECO:0000256" key="4">
    <source>
        <dbReference type="ARBA" id="ARBA00023242"/>
    </source>
</evidence>
<sequence length="755" mass="83887">MFTRTSGYHQRSNATGKVHAQTALWLAPVVFVGDPDIRAPGRTGTRSAYKLQIRSMGGHKLSASSDRLNMVLEGISRLVESLPRTTPRAPDRAAHESDPGRPSMRDEASSNGAHPAKRRRIDAPEAIVSRSSQEYGPREPSERSQSPSVSVGGTEIEAGNSPQVCADEPGPRDEELGTIDLQRYLTPSHQHHQPGHGDGDRRRALEAAIKVAKRIAIMQPKPESLNRPLIERVNFYDPSMYLTAEFAHTIMDRRCVNAAMSYYLDINTNVSSSTFEDMALALINNRVHGQTRLHYIICVNYVAYSYLVANGSEGQSAAMMENLQVSRRRYCANAFAALDEMDLNSAPDIPMLQALLSGAMLSQDMGNMRRCWRLNTHACRICSRLGGRALSELNTVASLEEAMNTRLVFLKCYIFDKSLSANMYQPSCLADVRLDTSRLDVSKPSHAMLFILLELSKVQEIMVRETDAIRSPSRPAGLSLENMPCNEKLRTCQGRMHQIFAQTQEFRAKPPSNQDDFLKFEWMNVDFIYFSMMTSLIRLTGRTNDARSDYECLRHARNALSSLNLLLHLCAQPCSFREMSMSSLAWLVPLFPLRPIYSVFSNIIATSDPLDLKLLQDTAIGLAPLAETHASMKAVHELCSSLIDLGTAFVRNNDTSLGLPSSQFGLSGPITPSTGQIQEREGLRQQGRPKTVPINSAGQSTVVPGNINQASHGPVAQDQSLLAGNDNFQNRYHFDDDLDWELFCAQPSLDFFTLD</sequence>
<dbReference type="GO" id="GO:0003677">
    <property type="term" value="F:DNA binding"/>
    <property type="evidence" value="ECO:0007669"/>
    <property type="project" value="UniProtKB-KW"/>
</dbReference>
<dbReference type="InterPro" id="IPR007219">
    <property type="entry name" value="XnlR_reg_dom"/>
</dbReference>
<dbReference type="CDD" id="cd12148">
    <property type="entry name" value="fungal_TF_MHR"/>
    <property type="match status" value="1"/>
</dbReference>
<reference evidence="7 8" key="1">
    <citation type="submission" date="2017-03" db="EMBL/GenBank/DDBJ databases">
        <title>Genomes of endolithic fungi from Antarctica.</title>
        <authorList>
            <person name="Coleine C."/>
            <person name="Masonjones S."/>
            <person name="Stajich J.E."/>
        </authorList>
    </citation>
    <scope>NUCLEOTIDE SEQUENCE [LARGE SCALE GENOMIC DNA]</scope>
    <source>
        <strain evidence="7 8">CCFEE 6314</strain>
    </source>
</reference>
<evidence type="ECO:0000256" key="1">
    <source>
        <dbReference type="ARBA" id="ARBA00004123"/>
    </source>
</evidence>
<dbReference type="AlphaFoldDB" id="A0A438NII0"/>
<organism evidence="7 8">
    <name type="scientific">Exophiala mesophila</name>
    <name type="common">Black yeast-like fungus</name>
    <dbReference type="NCBI Taxonomy" id="212818"/>
    <lineage>
        <taxon>Eukaryota</taxon>
        <taxon>Fungi</taxon>
        <taxon>Dikarya</taxon>
        <taxon>Ascomycota</taxon>
        <taxon>Pezizomycotina</taxon>
        <taxon>Eurotiomycetes</taxon>
        <taxon>Chaetothyriomycetidae</taxon>
        <taxon>Chaetothyriales</taxon>
        <taxon>Herpotrichiellaceae</taxon>
        <taxon>Exophiala</taxon>
    </lineage>
</organism>
<keyword evidence="3" id="KW-0238">DNA-binding</keyword>
<feature type="region of interest" description="Disordered" evidence="5">
    <location>
        <begin position="81"/>
        <end position="174"/>
    </location>
</feature>
<dbReference type="GO" id="GO:0003700">
    <property type="term" value="F:DNA-binding transcription factor activity"/>
    <property type="evidence" value="ECO:0007669"/>
    <property type="project" value="InterPro"/>
</dbReference>
<keyword evidence="2" id="KW-0479">Metal-binding</keyword>
<evidence type="ECO:0000259" key="6">
    <source>
        <dbReference type="Pfam" id="PF04082"/>
    </source>
</evidence>
<dbReference type="GO" id="GO:0008270">
    <property type="term" value="F:zinc ion binding"/>
    <property type="evidence" value="ECO:0007669"/>
    <property type="project" value="InterPro"/>
</dbReference>
<dbReference type="GO" id="GO:0006351">
    <property type="term" value="P:DNA-templated transcription"/>
    <property type="evidence" value="ECO:0007669"/>
    <property type="project" value="InterPro"/>
</dbReference>
<dbReference type="OrthoDB" id="103819at2759"/>
<comment type="subcellular location">
    <subcellularLocation>
        <location evidence="1">Nucleus</location>
    </subcellularLocation>
</comment>
<dbReference type="EMBL" id="NAJM01000002">
    <property type="protein sequence ID" value="RVX75535.1"/>
    <property type="molecule type" value="Genomic_DNA"/>
</dbReference>
<evidence type="ECO:0000313" key="8">
    <source>
        <dbReference type="Proteomes" id="UP000288859"/>
    </source>
</evidence>
<comment type="caution">
    <text evidence="7">The sequence shown here is derived from an EMBL/GenBank/DDBJ whole genome shotgun (WGS) entry which is preliminary data.</text>
</comment>
<accession>A0A438NII0</accession>
<gene>
    <name evidence="7" type="ORF">B0A52_00888</name>
</gene>
<name>A0A438NII0_EXOME</name>
<protein>
    <recommendedName>
        <fullName evidence="6">Xylanolytic transcriptional activator regulatory domain-containing protein</fullName>
    </recommendedName>
</protein>